<gene>
    <name evidence="15" type="ORF">E2C01_026977</name>
</gene>
<feature type="compositionally biased region" description="Polar residues" evidence="13">
    <location>
        <begin position="553"/>
        <end position="567"/>
    </location>
</feature>
<feature type="region of interest" description="Disordered" evidence="13">
    <location>
        <begin position="56"/>
        <end position="76"/>
    </location>
</feature>
<evidence type="ECO:0000256" key="12">
    <source>
        <dbReference type="RuleBase" id="RU367080"/>
    </source>
</evidence>
<organism evidence="15 16">
    <name type="scientific">Portunus trituberculatus</name>
    <name type="common">Swimming crab</name>
    <name type="synonym">Neptunus trituberculatus</name>
    <dbReference type="NCBI Taxonomy" id="210409"/>
    <lineage>
        <taxon>Eukaryota</taxon>
        <taxon>Metazoa</taxon>
        <taxon>Ecdysozoa</taxon>
        <taxon>Arthropoda</taxon>
        <taxon>Crustacea</taxon>
        <taxon>Multicrustacea</taxon>
        <taxon>Malacostraca</taxon>
        <taxon>Eumalacostraca</taxon>
        <taxon>Eucarida</taxon>
        <taxon>Decapoda</taxon>
        <taxon>Pleocyemata</taxon>
        <taxon>Brachyura</taxon>
        <taxon>Eubrachyura</taxon>
        <taxon>Portunoidea</taxon>
        <taxon>Portunidae</taxon>
        <taxon>Portuninae</taxon>
        <taxon>Portunus</taxon>
    </lineage>
</organism>
<dbReference type="Pfam" id="PF04181">
    <property type="entry name" value="RPAP2_Rtr1"/>
    <property type="match status" value="1"/>
</dbReference>
<name>A0A5B7EHK0_PORTR</name>
<sequence>MNDESDLRQGCARTCATTTHCLAVSASLHGLSILKNELLGGGPPVVCYTMSRGGRTKARARREDPKPSRRQENLKATSECVQAAHRRAQEYFLSMIEGPVEPQVFVAKAKYINPQVYNDVVVERAVTGLCGYPLCSNTFTDTYGSRSYVIRNNVVYDITERRNFCSNVCYEASQLVHQQVLTLPLYLRDTEDADIKDICLPNLTKLKGSHGKVVDITGGVGNIKIDKDEKPQRRTAFMSVDEIARESLVNLSENDADKSAPDKNDHNSDCSVKEKEISNCESKEDTKEEEATVNPLTDVLYVESVMRQWVSFDSLRVILGDQYVRGMLEHCGRSWDNYDTTSGLRLSVEAKAKYIAICRKLEQDERREEEEDILDRQSGKQTEARKPLPDYAQLQRDVKKQQLKVVSFFGGNELYEEEKDQLDTIPEEKEESQPNTKRTFKQMLEMTTLSVQEIQKLLTPMVATFHLSASNISFQPKQWRIVTLILLKLLSVRYQTIQDALRTEEGLSMQMSILSASSLDLGYGDRVISYLTEIHHILSKDFTDENTEDPESRNGTPQNADITQQTCPRGDSGVSRVNGSINSLEAQGLTQDMAQIKIIDNSVD</sequence>
<comment type="caution">
    <text evidence="15">The sequence shown here is derived from an EMBL/GenBank/DDBJ whole genome shotgun (WGS) entry which is preliminary data.</text>
</comment>
<keyword evidence="5 12" id="KW-0378">Hydrolase</keyword>
<evidence type="ECO:0000256" key="10">
    <source>
        <dbReference type="ARBA" id="ARBA00048336"/>
    </source>
</evidence>
<feature type="compositionally biased region" description="Basic and acidic residues" evidence="13">
    <location>
        <begin position="255"/>
        <end position="290"/>
    </location>
</feature>
<evidence type="ECO:0000256" key="3">
    <source>
        <dbReference type="ARBA" id="ARBA00022723"/>
    </source>
</evidence>
<evidence type="ECO:0000256" key="8">
    <source>
        <dbReference type="ARBA" id="ARBA00023242"/>
    </source>
</evidence>
<proteinExistence type="inferred from homology"/>
<comment type="function">
    <text evidence="12">Putative RNA polymerase II subunit B1 C-terminal domain (CTD) phosphatase involved in RNA polymerase II transcription regulation.</text>
</comment>
<feature type="region of interest" description="Disordered" evidence="13">
    <location>
        <begin position="366"/>
        <end position="390"/>
    </location>
</feature>
<feature type="domain" description="RTR1-type" evidence="14">
    <location>
        <begin position="107"/>
        <end position="189"/>
    </location>
</feature>
<dbReference type="GO" id="GO:0043175">
    <property type="term" value="F:RNA polymerase core enzyme binding"/>
    <property type="evidence" value="ECO:0007669"/>
    <property type="project" value="UniProtKB-UniRule"/>
</dbReference>
<dbReference type="PANTHER" id="PTHR14732:SF0">
    <property type="entry name" value="RNA POLYMERASE II SUBUNIT B1 CTD PHOSPHATASE RPAP2-RELATED"/>
    <property type="match status" value="1"/>
</dbReference>
<evidence type="ECO:0000256" key="11">
    <source>
        <dbReference type="PROSITE-ProRule" id="PRU00812"/>
    </source>
</evidence>
<feature type="compositionally biased region" description="Basic and acidic residues" evidence="13">
    <location>
        <begin position="374"/>
        <end position="388"/>
    </location>
</feature>
<feature type="region of interest" description="Disordered" evidence="13">
    <location>
        <begin position="252"/>
        <end position="291"/>
    </location>
</feature>
<keyword evidence="7 12" id="KW-0904">Protein phosphatase</keyword>
<dbReference type="PROSITE" id="PS51479">
    <property type="entry name" value="ZF_RTR1"/>
    <property type="match status" value="1"/>
</dbReference>
<dbReference type="GO" id="GO:0008270">
    <property type="term" value="F:zinc ion binding"/>
    <property type="evidence" value="ECO:0007669"/>
    <property type="project" value="UniProtKB-KW"/>
</dbReference>
<dbReference type="Gene3D" id="1.25.40.820">
    <property type="match status" value="1"/>
</dbReference>
<evidence type="ECO:0000256" key="2">
    <source>
        <dbReference type="ARBA" id="ARBA00005676"/>
    </source>
</evidence>
<dbReference type="InterPro" id="IPR007308">
    <property type="entry name" value="Rtr1/RPAP2_dom"/>
</dbReference>
<dbReference type="GO" id="GO:0008420">
    <property type="term" value="F:RNA polymerase II CTD heptapeptide repeat phosphatase activity"/>
    <property type="evidence" value="ECO:0007669"/>
    <property type="project" value="UniProtKB-UniRule"/>
</dbReference>
<evidence type="ECO:0000313" key="16">
    <source>
        <dbReference type="Proteomes" id="UP000324222"/>
    </source>
</evidence>
<evidence type="ECO:0000256" key="6">
    <source>
        <dbReference type="ARBA" id="ARBA00022833"/>
    </source>
</evidence>
<dbReference type="InterPro" id="IPR038534">
    <property type="entry name" value="Rtr1/RPAP2_sf"/>
</dbReference>
<dbReference type="Proteomes" id="UP000324222">
    <property type="component" value="Unassembled WGS sequence"/>
</dbReference>
<evidence type="ECO:0000256" key="7">
    <source>
        <dbReference type="ARBA" id="ARBA00022912"/>
    </source>
</evidence>
<evidence type="ECO:0000256" key="5">
    <source>
        <dbReference type="ARBA" id="ARBA00022801"/>
    </source>
</evidence>
<dbReference type="EC" id="3.1.3.16" evidence="12"/>
<comment type="catalytic activity">
    <reaction evidence="10 12">
        <text>O-phospho-L-threonyl-[protein] + H2O = L-threonyl-[protein] + phosphate</text>
        <dbReference type="Rhea" id="RHEA:47004"/>
        <dbReference type="Rhea" id="RHEA-COMP:11060"/>
        <dbReference type="Rhea" id="RHEA-COMP:11605"/>
        <dbReference type="ChEBI" id="CHEBI:15377"/>
        <dbReference type="ChEBI" id="CHEBI:30013"/>
        <dbReference type="ChEBI" id="CHEBI:43474"/>
        <dbReference type="ChEBI" id="CHEBI:61977"/>
        <dbReference type="EC" id="3.1.3.16"/>
    </reaction>
</comment>
<comment type="similarity">
    <text evidence="2 11 12">Belongs to the RPAP2 family.</text>
</comment>
<keyword evidence="4 12" id="KW-0863">Zinc-finger</keyword>
<comment type="catalytic activity">
    <reaction evidence="9 12">
        <text>O-phospho-L-seryl-[protein] + H2O = L-seryl-[protein] + phosphate</text>
        <dbReference type="Rhea" id="RHEA:20629"/>
        <dbReference type="Rhea" id="RHEA-COMP:9863"/>
        <dbReference type="Rhea" id="RHEA-COMP:11604"/>
        <dbReference type="ChEBI" id="CHEBI:15377"/>
        <dbReference type="ChEBI" id="CHEBI:29999"/>
        <dbReference type="ChEBI" id="CHEBI:43474"/>
        <dbReference type="ChEBI" id="CHEBI:83421"/>
        <dbReference type="EC" id="3.1.3.16"/>
    </reaction>
</comment>
<accession>A0A5B7EHK0</accession>
<dbReference type="GO" id="GO:0005737">
    <property type="term" value="C:cytoplasm"/>
    <property type="evidence" value="ECO:0007669"/>
    <property type="project" value="TreeGrafter"/>
</dbReference>
<evidence type="ECO:0000256" key="1">
    <source>
        <dbReference type="ARBA" id="ARBA00004123"/>
    </source>
</evidence>
<reference evidence="15 16" key="1">
    <citation type="submission" date="2019-05" db="EMBL/GenBank/DDBJ databases">
        <title>Another draft genome of Portunus trituberculatus and its Hox gene families provides insights of decapod evolution.</title>
        <authorList>
            <person name="Jeong J.-H."/>
            <person name="Song I."/>
            <person name="Kim S."/>
            <person name="Choi T."/>
            <person name="Kim D."/>
            <person name="Ryu S."/>
            <person name="Kim W."/>
        </authorList>
    </citation>
    <scope>NUCLEOTIDE SEQUENCE [LARGE SCALE GENOMIC DNA]</scope>
    <source>
        <tissue evidence="15">Muscle</tissue>
    </source>
</reference>
<comment type="subcellular location">
    <subcellularLocation>
        <location evidence="1 12">Nucleus</location>
    </subcellularLocation>
</comment>
<keyword evidence="16" id="KW-1185">Reference proteome</keyword>
<dbReference type="OrthoDB" id="2590500at2759"/>
<protein>
    <recommendedName>
        <fullName evidence="12">RNA polymerase II subunit B1 CTD phosphatase RPAP2 homolog</fullName>
        <ecNumber evidence="12">3.1.3.16</ecNumber>
    </recommendedName>
</protein>
<evidence type="ECO:0000256" key="4">
    <source>
        <dbReference type="ARBA" id="ARBA00022771"/>
    </source>
</evidence>
<keyword evidence="3 12" id="KW-0479">Metal-binding</keyword>
<evidence type="ECO:0000256" key="9">
    <source>
        <dbReference type="ARBA" id="ARBA00047761"/>
    </source>
</evidence>
<dbReference type="AlphaFoldDB" id="A0A5B7EHK0"/>
<evidence type="ECO:0000259" key="14">
    <source>
        <dbReference type="PROSITE" id="PS51479"/>
    </source>
</evidence>
<feature type="compositionally biased region" description="Basic and acidic residues" evidence="13">
    <location>
        <begin position="61"/>
        <end position="73"/>
    </location>
</feature>
<evidence type="ECO:0000313" key="15">
    <source>
        <dbReference type="EMBL" id="MPC33622.1"/>
    </source>
</evidence>
<dbReference type="PANTHER" id="PTHR14732">
    <property type="entry name" value="RNA POLYMERASE II SUBUNIT B1 CTD PHOSPHATASE RPAP2-RELATED"/>
    <property type="match status" value="1"/>
</dbReference>
<dbReference type="InterPro" id="IPR039693">
    <property type="entry name" value="Rtr1/RPAP2"/>
</dbReference>
<evidence type="ECO:0000256" key="13">
    <source>
        <dbReference type="SAM" id="MobiDB-lite"/>
    </source>
</evidence>
<keyword evidence="6 12" id="KW-0862">Zinc</keyword>
<dbReference type="GO" id="GO:0005634">
    <property type="term" value="C:nucleus"/>
    <property type="evidence" value="ECO:0007669"/>
    <property type="project" value="UniProtKB-SubCell"/>
</dbReference>
<keyword evidence="8 12" id="KW-0539">Nucleus</keyword>
<feature type="region of interest" description="Disordered" evidence="13">
    <location>
        <begin position="542"/>
        <end position="578"/>
    </location>
</feature>
<dbReference type="EMBL" id="VSRR010002871">
    <property type="protein sequence ID" value="MPC33622.1"/>
    <property type="molecule type" value="Genomic_DNA"/>
</dbReference>